<dbReference type="OMA" id="PWLTEVP"/>
<dbReference type="FunFam" id="3.40.50.620:FF:000263">
    <property type="entry name" value="Asparagine synthetase"/>
    <property type="match status" value="1"/>
</dbReference>
<accession>A0A0L0CHR9</accession>
<dbReference type="PANTHER" id="PTHR11772:SF2">
    <property type="entry name" value="ASPARAGINE SYNTHETASE [GLUTAMINE-HYDROLYZING]"/>
    <property type="match status" value="1"/>
</dbReference>
<dbReference type="Pfam" id="PF13537">
    <property type="entry name" value="GATase_7"/>
    <property type="match status" value="2"/>
</dbReference>
<dbReference type="PANTHER" id="PTHR11772">
    <property type="entry name" value="ASPARAGINE SYNTHETASE"/>
    <property type="match status" value="1"/>
</dbReference>
<evidence type="ECO:0000313" key="13">
    <source>
        <dbReference type="EMBL" id="KNC31933.1"/>
    </source>
</evidence>
<proteinExistence type="predicted"/>
<dbReference type="CDD" id="cd01991">
    <property type="entry name" value="Asn_synthase_B_C"/>
    <property type="match status" value="2"/>
</dbReference>
<evidence type="ECO:0000259" key="12">
    <source>
        <dbReference type="PROSITE" id="PS51278"/>
    </source>
</evidence>
<keyword evidence="6" id="KW-0547">Nucleotide-binding</keyword>
<reference evidence="13 14" key="1">
    <citation type="journal article" date="2015" name="Nat. Commun.">
        <title>Lucilia cuprina genome unlocks parasitic fly biology to underpin future interventions.</title>
        <authorList>
            <person name="Anstead C.A."/>
            <person name="Korhonen P.K."/>
            <person name="Young N.D."/>
            <person name="Hall R.S."/>
            <person name="Jex A.R."/>
            <person name="Murali S.C."/>
            <person name="Hughes D.S."/>
            <person name="Lee S.F."/>
            <person name="Perry T."/>
            <person name="Stroehlein A.J."/>
            <person name="Ansell B.R."/>
            <person name="Breugelmans B."/>
            <person name="Hofmann A."/>
            <person name="Qu J."/>
            <person name="Dugan S."/>
            <person name="Lee S.L."/>
            <person name="Chao H."/>
            <person name="Dinh H."/>
            <person name="Han Y."/>
            <person name="Doddapaneni H.V."/>
            <person name="Worley K.C."/>
            <person name="Muzny D.M."/>
            <person name="Ioannidis P."/>
            <person name="Waterhouse R.M."/>
            <person name="Zdobnov E.M."/>
            <person name="James P.J."/>
            <person name="Bagnall N.H."/>
            <person name="Kotze A.C."/>
            <person name="Gibbs R.A."/>
            <person name="Richards S."/>
            <person name="Batterham P."/>
            <person name="Gasser R.B."/>
        </authorList>
    </citation>
    <scope>NUCLEOTIDE SEQUENCE [LARGE SCALE GENOMIC DNA]</scope>
    <source>
        <strain evidence="13 14">LS</strain>
        <tissue evidence="13">Full body</tissue>
    </source>
</reference>
<keyword evidence="5" id="KW-0028">Amino-acid biosynthesis</keyword>
<name>A0A0L0CHR9_LUCCU</name>
<evidence type="ECO:0000256" key="11">
    <source>
        <dbReference type="ARBA" id="ARBA00048741"/>
    </source>
</evidence>
<dbReference type="InterPro" id="IPR050795">
    <property type="entry name" value="Asn_Synthetase"/>
</dbReference>
<comment type="catalytic activity">
    <reaction evidence="11">
        <text>L-aspartate + L-glutamine + ATP + H2O = L-asparagine + L-glutamate + AMP + diphosphate + H(+)</text>
        <dbReference type="Rhea" id="RHEA:12228"/>
        <dbReference type="ChEBI" id="CHEBI:15377"/>
        <dbReference type="ChEBI" id="CHEBI:15378"/>
        <dbReference type="ChEBI" id="CHEBI:29985"/>
        <dbReference type="ChEBI" id="CHEBI:29991"/>
        <dbReference type="ChEBI" id="CHEBI:30616"/>
        <dbReference type="ChEBI" id="CHEBI:33019"/>
        <dbReference type="ChEBI" id="CHEBI:58048"/>
        <dbReference type="ChEBI" id="CHEBI:58359"/>
        <dbReference type="ChEBI" id="CHEBI:456215"/>
        <dbReference type="EC" id="6.3.5.4"/>
    </reaction>
</comment>
<gene>
    <name evidence="13" type="ORF">FF38_13265</name>
</gene>
<evidence type="ECO:0000256" key="4">
    <source>
        <dbReference type="ARBA" id="ARBA00022598"/>
    </source>
</evidence>
<dbReference type="InterPro" id="IPR014729">
    <property type="entry name" value="Rossmann-like_a/b/a_fold"/>
</dbReference>
<keyword evidence="7" id="KW-0067">ATP-binding</keyword>
<dbReference type="Proteomes" id="UP000037069">
    <property type="component" value="Unassembled WGS sequence"/>
</dbReference>
<dbReference type="CDD" id="cd00712">
    <property type="entry name" value="AsnB"/>
    <property type="match status" value="2"/>
</dbReference>
<evidence type="ECO:0000256" key="3">
    <source>
        <dbReference type="ARBA" id="ARBA00021389"/>
    </source>
</evidence>
<dbReference type="EMBL" id="JRES01000364">
    <property type="protein sequence ID" value="KNC31933.1"/>
    <property type="molecule type" value="Genomic_DNA"/>
</dbReference>
<keyword evidence="4" id="KW-0436">Ligase</keyword>
<dbReference type="NCBIfam" id="NF006949">
    <property type="entry name" value="PRK09431.1"/>
    <property type="match status" value="2"/>
</dbReference>
<dbReference type="GO" id="GO:0004066">
    <property type="term" value="F:asparagine synthase (glutamine-hydrolyzing) activity"/>
    <property type="evidence" value="ECO:0007669"/>
    <property type="project" value="UniProtKB-EC"/>
</dbReference>
<dbReference type="SUPFAM" id="SSF52402">
    <property type="entry name" value="Adenine nucleotide alpha hydrolases-like"/>
    <property type="match status" value="2"/>
</dbReference>
<evidence type="ECO:0000256" key="9">
    <source>
        <dbReference type="ARBA" id="ARBA00022962"/>
    </source>
</evidence>
<dbReference type="OrthoDB" id="409189at2759"/>
<dbReference type="InterPro" id="IPR029055">
    <property type="entry name" value="Ntn_hydrolases_N"/>
</dbReference>
<dbReference type="FunFam" id="3.40.50.620:FF:000031">
    <property type="entry name" value="Asparagine synthase B"/>
    <property type="match status" value="1"/>
</dbReference>
<feature type="domain" description="Glutamine amidotransferase type-2" evidence="12">
    <location>
        <begin position="2"/>
        <end position="199"/>
    </location>
</feature>
<dbReference type="AlphaFoldDB" id="A0A0L0CHR9"/>
<dbReference type="SUPFAM" id="SSF56235">
    <property type="entry name" value="N-terminal nucleophile aminohydrolases (Ntn hydrolases)"/>
    <property type="match status" value="2"/>
</dbReference>
<comment type="pathway">
    <text evidence="1">Amino-acid biosynthesis; L-asparagine biosynthesis; L-asparagine from L-aspartate (L-Gln route): step 1/1.</text>
</comment>
<keyword evidence="14" id="KW-1185">Reference proteome</keyword>
<evidence type="ECO:0000256" key="2">
    <source>
        <dbReference type="ARBA" id="ARBA00012737"/>
    </source>
</evidence>
<evidence type="ECO:0000256" key="5">
    <source>
        <dbReference type="ARBA" id="ARBA00022605"/>
    </source>
</evidence>
<evidence type="ECO:0000256" key="7">
    <source>
        <dbReference type="ARBA" id="ARBA00022840"/>
    </source>
</evidence>
<evidence type="ECO:0000256" key="1">
    <source>
        <dbReference type="ARBA" id="ARBA00005187"/>
    </source>
</evidence>
<dbReference type="UniPathway" id="UPA00134">
    <property type="reaction ID" value="UER00195"/>
</dbReference>
<dbReference type="STRING" id="7375.A0A0L0CHR9"/>
<dbReference type="EC" id="6.3.5.4" evidence="2"/>
<dbReference type="Gene3D" id="3.60.20.10">
    <property type="entry name" value="Glutamine Phosphoribosylpyrophosphate, subunit 1, domain 1"/>
    <property type="match status" value="2"/>
</dbReference>
<protein>
    <recommendedName>
        <fullName evidence="3">Asparagine synthetase [glutamine-hydrolyzing]</fullName>
        <ecNumber evidence="2">6.3.5.4</ecNumber>
    </recommendedName>
    <alternativeName>
        <fullName evidence="10">Glutamine-dependent asparagine synthetase</fullName>
    </alternativeName>
</protein>
<dbReference type="Pfam" id="PF00733">
    <property type="entry name" value="Asn_synthase"/>
    <property type="match status" value="2"/>
</dbReference>
<dbReference type="GO" id="GO:0070981">
    <property type="term" value="P:L-asparagine biosynthetic process"/>
    <property type="evidence" value="ECO:0007669"/>
    <property type="project" value="UniProtKB-UniPathway"/>
</dbReference>
<dbReference type="GO" id="GO:0005829">
    <property type="term" value="C:cytosol"/>
    <property type="evidence" value="ECO:0007669"/>
    <property type="project" value="TreeGrafter"/>
</dbReference>
<dbReference type="NCBIfam" id="TIGR01536">
    <property type="entry name" value="asn_synth_AEB"/>
    <property type="match status" value="2"/>
</dbReference>
<dbReference type="GO" id="GO:0005524">
    <property type="term" value="F:ATP binding"/>
    <property type="evidence" value="ECO:0007669"/>
    <property type="project" value="UniProtKB-KW"/>
</dbReference>
<keyword evidence="9" id="KW-0315">Glutamine amidotransferase</keyword>
<dbReference type="Gene3D" id="3.40.50.620">
    <property type="entry name" value="HUPs"/>
    <property type="match status" value="2"/>
</dbReference>
<dbReference type="InterPro" id="IPR017932">
    <property type="entry name" value="GATase_2_dom"/>
</dbReference>
<dbReference type="InterPro" id="IPR033738">
    <property type="entry name" value="AsnB_N"/>
</dbReference>
<sequence length="1118" mass="126972">MCGIFAILSKKGQPILPKICRGCVHTLREFSYRQSGKQRHRGPDETGVAIMPEHGVALVHERLAVIGVKTGRQPLYSDDGNVTLIANAEIYNYLELAESIAKKRPNYNPRSDCNVIVELYEDYGEGLFELITGMFAFVLYDKSSKTVLIARDPFGIMPLYIGEDAEGNMWISSEMKCMVEFCPKIKNFPPGHYIMGELGGNLNPQRFYNRPWQQEIPCQPADVSLVQERLESAVRTHLQCDVPFGALLSGGVDSSLIASLATKIMRERDPNYRLRTFSVGMKGSPDFKYARMVADYINSDHTEVSFTVEDCLDGVRDLIYHLESYDIATVRCSLPMFYLARYVKSTGIKMILSGEGADEIFGGYLYFFKAPNYEEFHKEMVTRVDQLHVSDILRANKVTMSKGLELRVPFLDTSFVDYIMSIRPEDKIPGPLNCFNGTITDRMEKFILRKAFENNYLPAEVLWRQKEQFSDGVGYDLIEALPRFAAKHVSDIEFSKASVRFPINTPKTKEAFYYRCIFEEQFPGKSAALTVEKWAPRLDWGCPEDPSGRAQEAHANLAVVIMCGIFAIFSKDGEPIKPKVYHGSLHSLREIAYRQSGKQRHRGPDDTGVCHIPEQGVAMIHERLAIVGVHTGHQPLYSENKNVILVANGEIYNYLELSSEIAKIRGHYKPKSDCNVIIELYEEYGENLFEHITGMFAFVLYDKRSKTILMARDPFGIIPMYIGEDSDGNVWVASEMKCLVEVCPKVEAFTPGEFRFGKADNLIRRTYFQQQWQSEIPNMSTDLTLLRTRLESAVRSHLQCDVPFGALLSGGVDSSLVASIATKIRRERDPNFRLTTFSVGLRNAPDFKAARLVADYINSDHTEVVFEIADALDGIRDIIYHLETYDVTTVRCSLPMLLLARYIKSTGIKMILSGEGADEIFGGYLYFFKAPNYTEFHQELVKRVAQLCDSDCLRANKVTMAKGIELRVPFLDTAFVNYVMSIRPEDKIPGSLNCFGDEQKHRIEKHILRAAFANQYLPDEVLWRQKEQFSDGVGYDWIDSIRRVATDHISDAEFANASERFPINTPTTKEAYYYRCIFTEMFPGNDAAKTVKRWVPRLDWGCPEDPSGRAQAVHQVHQ</sequence>
<evidence type="ECO:0000256" key="10">
    <source>
        <dbReference type="ARBA" id="ARBA00030234"/>
    </source>
</evidence>
<dbReference type="InterPro" id="IPR006426">
    <property type="entry name" value="Asn_synth_AEB"/>
</dbReference>
<evidence type="ECO:0000313" key="14">
    <source>
        <dbReference type="Proteomes" id="UP000037069"/>
    </source>
</evidence>
<evidence type="ECO:0000256" key="6">
    <source>
        <dbReference type="ARBA" id="ARBA00022741"/>
    </source>
</evidence>
<dbReference type="PROSITE" id="PS51278">
    <property type="entry name" value="GATASE_TYPE_2"/>
    <property type="match status" value="2"/>
</dbReference>
<evidence type="ECO:0000256" key="8">
    <source>
        <dbReference type="ARBA" id="ARBA00022888"/>
    </source>
</evidence>
<organism evidence="13 14">
    <name type="scientific">Lucilia cuprina</name>
    <name type="common">Green bottle fly</name>
    <name type="synonym">Australian sheep blowfly</name>
    <dbReference type="NCBI Taxonomy" id="7375"/>
    <lineage>
        <taxon>Eukaryota</taxon>
        <taxon>Metazoa</taxon>
        <taxon>Ecdysozoa</taxon>
        <taxon>Arthropoda</taxon>
        <taxon>Hexapoda</taxon>
        <taxon>Insecta</taxon>
        <taxon>Pterygota</taxon>
        <taxon>Neoptera</taxon>
        <taxon>Endopterygota</taxon>
        <taxon>Diptera</taxon>
        <taxon>Brachycera</taxon>
        <taxon>Muscomorpha</taxon>
        <taxon>Oestroidea</taxon>
        <taxon>Calliphoridae</taxon>
        <taxon>Luciliinae</taxon>
        <taxon>Lucilia</taxon>
    </lineage>
</organism>
<comment type="caution">
    <text evidence="13">The sequence shown here is derived from an EMBL/GenBank/DDBJ whole genome shotgun (WGS) entry which is preliminary data.</text>
</comment>
<dbReference type="InterPro" id="IPR001962">
    <property type="entry name" value="Asn_synthase"/>
</dbReference>
<feature type="domain" description="Glutamine amidotransferase type-2" evidence="12">
    <location>
        <begin position="563"/>
        <end position="760"/>
    </location>
</feature>
<keyword evidence="8" id="KW-0061">Asparagine biosynthesis</keyword>